<organism evidence="2 3">
    <name type="scientific">Sphingobacterium griseoflavum</name>
    <dbReference type="NCBI Taxonomy" id="1474952"/>
    <lineage>
        <taxon>Bacteria</taxon>
        <taxon>Pseudomonadati</taxon>
        <taxon>Bacteroidota</taxon>
        <taxon>Sphingobacteriia</taxon>
        <taxon>Sphingobacteriales</taxon>
        <taxon>Sphingobacteriaceae</taxon>
        <taxon>Sphingobacterium</taxon>
    </lineage>
</organism>
<protein>
    <submittedName>
        <fullName evidence="2">Uncharacterized protein</fullName>
    </submittedName>
</protein>
<sequence>MVRLTKIKPPNNEIERNKQNTLNNEGLPRKQSNVKRWGGSYRALSIYYKILSATSIYVDDPNT</sequence>
<reference evidence="3" key="1">
    <citation type="journal article" date="2019" name="Int. J. Syst. Evol. Microbiol.">
        <title>The Global Catalogue of Microorganisms (GCM) 10K type strain sequencing project: providing services to taxonomists for standard genome sequencing and annotation.</title>
        <authorList>
            <consortium name="The Broad Institute Genomics Platform"/>
            <consortium name="The Broad Institute Genome Sequencing Center for Infectious Disease"/>
            <person name="Wu L."/>
            <person name="Ma J."/>
        </authorList>
    </citation>
    <scope>NUCLEOTIDE SEQUENCE [LARGE SCALE GENOMIC DNA]</scope>
    <source>
        <strain evidence="3">CGMCC 1.12966</strain>
    </source>
</reference>
<name>A0ABQ3I200_9SPHI</name>
<evidence type="ECO:0000313" key="3">
    <source>
        <dbReference type="Proteomes" id="UP000620550"/>
    </source>
</evidence>
<feature type="region of interest" description="Disordered" evidence="1">
    <location>
        <begin position="1"/>
        <end position="28"/>
    </location>
</feature>
<comment type="caution">
    <text evidence="2">The sequence shown here is derived from an EMBL/GenBank/DDBJ whole genome shotgun (WGS) entry which is preliminary data.</text>
</comment>
<evidence type="ECO:0000256" key="1">
    <source>
        <dbReference type="SAM" id="MobiDB-lite"/>
    </source>
</evidence>
<keyword evidence="3" id="KW-1185">Reference proteome</keyword>
<proteinExistence type="predicted"/>
<gene>
    <name evidence="2" type="ORF">GCM10017764_32550</name>
</gene>
<dbReference type="Proteomes" id="UP000620550">
    <property type="component" value="Unassembled WGS sequence"/>
</dbReference>
<dbReference type="EMBL" id="BNAF01000015">
    <property type="protein sequence ID" value="GHE46898.1"/>
    <property type="molecule type" value="Genomic_DNA"/>
</dbReference>
<evidence type="ECO:0000313" key="2">
    <source>
        <dbReference type="EMBL" id="GHE46898.1"/>
    </source>
</evidence>
<accession>A0ABQ3I200</accession>